<organism evidence="2 3">
    <name type="scientific">Polyplax serrata</name>
    <name type="common">Common mouse louse</name>
    <dbReference type="NCBI Taxonomy" id="468196"/>
    <lineage>
        <taxon>Eukaryota</taxon>
        <taxon>Metazoa</taxon>
        <taxon>Ecdysozoa</taxon>
        <taxon>Arthropoda</taxon>
        <taxon>Hexapoda</taxon>
        <taxon>Insecta</taxon>
        <taxon>Pterygota</taxon>
        <taxon>Neoptera</taxon>
        <taxon>Paraneoptera</taxon>
        <taxon>Psocodea</taxon>
        <taxon>Troctomorpha</taxon>
        <taxon>Phthiraptera</taxon>
        <taxon>Anoplura</taxon>
        <taxon>Polyplacidae</taxon>
        <taxon>Polyplax</taxon>
    </lineage>
</organism>
<proteinExistence type="predicted"/>
<dbReference type="Proteomes" id="UP001359485">
    <property type="component" value="Unassembled WGS sequence"/>
</dbReference>
<reference evidence="2 3" key="1">
    <citation type="submission" date="2023-09" db="EMBL/GenBank/DDBJ databases">
        <title>Genomes of two closely related lineages of the louse Polyplax serrata with different host specificities.</title>
        <authorList>
            <person name="Martinu J."/>
            <person name="Tarabai H."/>
            <person name="Stefka J."/>
            <person name="Hypsa V."/>
        </authorList>
    </citation>
    <scope>NUCLEOTIDE SEQUENCE [LARGE SCALE GENOMIC DNA]</scope>
    <source>
        <strain evidence="2">98ZLc_SE</strain>
    </source>
</reference>
<feature type="region of interest" description="Disordered" evidence="1">
    <location>
        <begin position="59"/>
        <end position="84"/>
    </location>
</feature>
<keyword evidence="3" id="KW-1185">Reference proteome</keyword>
<comment type="caution">
    <text evidence="2">The sequence shown here is derived from an EMBL/GenBank/DDBJ whole genome shotgun (WGS) entry which is preliminary data.</text>
</comment>
<dbReference type="EMBL" id="JAWJWF010000002">
    <property type="protein sequence ID" value="KAK6638107.1"/>
    <property type="molecule type" value="Genomic_DNA"/>
</dbReference>
<gene>
    <name evidence="2" type="ORF">RUM44_008532</name>
</gene>
<accession>A0ABR1BCK0</accession>
<evidence type="ECO:0000313" key="3">
    <source>
        <dbReference type="Proteomes" id="UP001359485"/>
    </source>
</evidence>
<evidence type="ECO:0000313" key="2">
    <source>
        <dbReference type="EMBL" id="KAK6638107.1"/>
    </source>
</evidence>
<protein>
    <recommendedName>
        <fullName evidence="4">LAGLIDADG homing endonuclease</fullName>
    </recommendedName>
</protein>
<sequence>MKIRRKVIQSFGGYGKGQTGPSKRIRKNLRDDLRLLKKPRFDTVWGIYYWGQGVKQSEKDPEKTVSLRSGVRDSSPQSGRNWYDNGRNTYSYTGVVRLCIHLDDETCQHPTFNVEPLGTDGEKAVRRQKNKARDREIPQSVWECNPILDYWK</sequence>
<feature type="compositionally biased region" description="Polar residues" evidence="1">
    <location>
        <begin position="72"/>
        <end position="84"/>
    </location>
</feature>
<name>A0ABR1BCK0_POLSC</name>
<evidence type="ECO:0000256" key="1">
    <source>
        <dbReference type="SAM" id="MobiDB-lite"/>
    </source>
</evidence>
<evidence type="ECO:0008006" key="4">
    <source>
        <dbReference type="Google" id="ProtNLM"/>
    </source>
</evidence>